<dbReference type="Gene3D" id="3.40.630.10">
    <property type="entry name" value="Zn peptidases"/>
    <property type="match status" value="1"/>
</dbReference>
<evidence type="ECO:0000313" key="2">
    <source>
        <dbReference type="EMBL" id="MUO43029.1"/>
    </source>
</evidence>
<accession>A0ABW9TJR7</accession>
<comment type="caution">
    <text evidence="2">The sequence shown here is derived from an EMBL/GenBank/DDBJ whole genome shotgun (WGS) entry which is preliminary data.</text>
</comment>
<organism evidence="2 3">
    <name type="scientific">Agrobacterium vitis</name>
    <name type="common">Rhizobium vitis</name>
    <dbReference type="NCBI Taxonomy" id="373"/>
    <lineage>
        <taxon>Bacteria</taxon>
        <taxon>Pseudomonadati</taxon>
        <taxon>Pseudomonadota</taxon>
        <taxon>Alphaproteobacteria</taxon>
        <taxon>Hyphomicrobiales</taxon>
        <taxon>Rhizobiaceae</taxon>
        <taxon>Rhizobium/Agrobacterium group</taxon>
        <taxon>Agrobacterium</taxon>
    </lineage>
</organism>
<dbReference type="Proteomes" id="UP000179454">
    <property type="component" value="Unassembled WGS sequence"/>
</dbReference>
<dbReference type="RefSeq" id="WP_071208292.1">
    <property type="nucleotide sequence ID" value="NZ_MBFE02000009.1"/>
</dbReference>
<name>A0ABW9TJR7_AGRVI</name>
<evidence type="ECO:0000259" key="1">
    <source>
        <dbReference type="Pfam" id="PF04389"/>
    </source>
</evidence>
<reference evidence="2" key="1">
    <citation type="submission" date="2019-11" db="EMBL/GenBank/DDBJ databases">
        <title>Whole-genome sequencing of Allorhizobium vitis.</title>
        <authorList>
            <person name="Gan H.M."/>
            <person name="Savka M.A."/>
        </authorList>
    </citation>
    <scope>NUCLEOTIDE SEQUENCE [LARGE SCALE GENOMIC DNA]</scope>
    <source>
        <strain evidence="2">T1/7</strain>
    </source>
</reference>
<dbReference type="SUPFAM" id="SSF53187">
    <property type="entry name" value="Zn-dependent exopeptidases"/>
    <property type="match status" value="1"/>
</dbReference>
<dbReference type="EMBL" id="MBFE02000009">
    <property type="protein sequence ID" value="MUO43029.1"/>
    <property type="molecule type" value="Genomic_DNA"/>
</dbReference>
<feature type="domain" description="Peptidase M28" evidence="1">
    <location>
        <begin position="204"/>
        <end position="406"/>
    </location>
</feature>
<proteinExistence type="predicted"/>
<dbReference type="InterPro" id="IPR007484">
    <property type="entry name" value="Peptidase_M28"/>
</dbReference>
<dbReference type="Gene3D" id="3.50.30.30">
    <property type="match status" value="1"/>
</dbReference>
<dbReference type="Pfam" id="PF04389">
    <property type="entry name" value="Peptidase_M28"/>
    <property type="match status" value="1"/>
</dbReference>
<keyword evidence="3" id="KW-1185">Reference proteome</keyword>
<sequence>MSRVDPLFRDIEALAAFGPRLAGSPAERAAADYIAEELSAAGLSPDVITFDGYVSQPSSGGRVETADSGIFSGKGVAFALTTPPGGLQARLASMDEPGRFDGAIALAKGLPHHAVLAEATNRGAVAVIAISHDDHAHYWQISPLWGSLSQPGHLSRFATIPALQVRSTDGQRLEQIRKEGGSVRLFAETDAGWRRLSMPTVHIAGREPGYLLVGGHFCSWGPGASDNAAGNAVMLALARRYAQSPKPRFGLRIAWWTGHEQGGYAGSAHFSDLHHADLAKHAIGYMSVDNVGSRGAGLWLVQNTGAELAGFANSVRDAIAPPLSEAQQRFAKTLQSRADRDIPATRPARNGDQSFAGAGLPSLQVASWLDEDNPDRVPGTGLPWWWHTDEDTPDRCGRDVLEKDLDIHLALVDGLIDSTSLPLDPRAQADDLLNGLRSYRQAAPSIPALEQLETQARCYRDRLSASSPDEKTTLKLIKCLNEILFHALSATEFDMTRESRILPGLVPALHWWDASEDTRRMIEIRVARAANRIGVALDACNDLLDPQT</sequence>
<evidence type="ECO:0000313" key="3">
    <source>
        <dbReference type="Proteomes" id="UP000179454"/>
    </source>
</evidence>
<dbReference type="PANTHER" id="PTHR12147">
    <property type="entry name" value="METALLOPEPTIDASE M28 FAMILY MEMBER"/>
    <property type="match status" value="1"/>
</dbReference>
<protein>
    <submittedName>
        <fullName evidence="2">M28 family peptidase</fullName>
    </submittedName>
</protein>
<gene>
    <name evidence="2" type="ORF">BBL17_014685</name>
</gene>
<dbReference type="PANTHER" id="PTHR12147:SF26">
    <property type="entry name" value="PEPTIDASE M28 DOMAIN-CONTAINING PROTEIN"/>
    <property type="match status" value="1"/>
</dbReference>
<dbReference type="InterPro" id="IPR045175">
    <property type="entry name" value="M28_fam"/>
</dbReference>